<evidence type="ECO:0000313" key="2">
    <source>
        <dbReference type="Proteomes" id="UP000054097"/>
    </source>
</evidence>
<evidence type="ECO:0000313" key="1">
    <source>
        <dbReference type="EMBL" id="KIM31408.1"/>
    </source>
</evidence>
<reference evidence="2" key="2">
    <citation type="submission" date="2015-01" db="EMBL/GenBank/DDBJ databases">
        <title>Evolutionary Origins and Diversification of the Mycorrhizal Mutualists.</title>
        <authorList>
            <consortium name="DOE Joint Genome Institute"/>
            <consortium name="Mycorrhizal Genomics Consortium"/>
            <person name="Kohler A."/>
            <person name="Kuo A."/>
            <person name="Nagy L.G."/>
            <person name="Floudas D."/>
            <person name="Copeland A."/>
            <person name="Barry K.W."/>
            <person name="Cichocki N."/>
            <person name="Veneault-Fourrey C."/>
            <person name="LaButti K."/>
            <person name="Lindquist E.A."/>
            <person name="Lipzen A."/>
            <person name="Lundell T."/>
            <person name="Morin E."/>
            <person name="Murat C."/>
            <person name="Riley R."/>
            <person name="Ohm R."/>
            <person name="Sun H."/>
            <person name="Tunlid A."/>
            <person name="Henrissat B."/>
            <person name="Grigoriev I.V."/>
            <person name="Hibbett D.S."/>
            <person name="Martin F."/>
        </authorList>
    </citation>
    <scope>NUCLEOTIDE SEQUENCE [LARGE SCALE GENOMIC DNA]</scope>
    <source>
        <strain evidence="2">MAFF 305830</strain>
    </source>
</reference>
<dbReference type="HOGENOM" id="CLU_2723802_0_0_1"/>
<dbReference type="Proteomes" id="UP000054097">
    <property type="component" value="Unassembled WGS sequence"/>
</dbReference>
<name>A0A0C2WZA6_SERVB</name>
<proteinExistence type="predicted"/>
<reference evidence="1 2" key="1">
    <citation type="submission" date="2014-04" db="EMBL/GenBank/DDBJ databases">
        <authorList>
            <consortium name="DOE Joint Genome Institute"/>
            <person name="Kuo A."/>
            <person name="Zuccaro A."/>
            <person name="Kohler A."/>
            <person name="Nagy L.G."/>
            <person name="Floudas D."/>
            <person name="Copeland A."/>
            <person name="Barry K.W."/>
            <person name="Cichocki N."/>
            <person name="Veneault-Fourrey C."/>
            <person name="LaButti K."/>
            <person name="Lindquist E.A."/>
            <person name="Lipzen A."/>
            <person name="Lundell T."/>
            <person name="Morin E."/>
            <person name="Murat C."/>
            <person name="Sun H."/>
            <person name="Tunlid A."/>
            <person name="Henrissat B."/>
            <person name="Grigoriev I.V."/>
            <person name="Hibbett D.S."/>
            <person name="Martin F."/>
            <person name="Nordberg H.P."/>
            <person name="Cantor M.N."/>
            <person name="Hua S.X."/>
        </authorList>
    </citation>
    <scope>NUCLEOTIDE SEQUENCE [LARGE SCALE GENOMIC DNA]</scope>
    <source>
        <strain evidence="1 2">MAFF 305830</strain>
    </source>
</reference>
<keyword evidence="2" id="KW-1185">Reference proteome</keyword>
<dbReference type="EMBL" id="KN824282">
    <property type="protein sequence ID" value="KIM31408.1"/>
    <property type="molecule type" value="Genomic_DNA"/>
</dbReference>
<gene>
    <name evidence="1" type="ORF">M408DRAFT_327627</name>
</gene>
<protein>
    <submittedName>
        <fullName evidence="1">Uncharacterized protein</fullName>
    </submittedName>
</protein>
<sequence>MNVVYGIRAHGICSGKAAKRKNQKETGSDHGDRAKGNWVEDTALCSQVHESCIATGWTVPFGGCIRIIVAEE</sequence>
<accession>A0A0C2WZA6</accession>
<dbReference type="AlphaFoldDB" id="A0A0C2WZA6"/>
<organism evidence="1 2">
    <name type="scientific">Serendipita vermifera MAFF 305830</name>
    <dbReference type="NCBI Taxonomy" id="933852"/>
    <lineage>
        <taxon>Eukaryota</taxon>
        <taxon>Fungi</taxon>
        <taxon>Dikarya</taxon>
        <taxon>Basidiomycota</taxon>
        <taxon>Agaricomycotina</taxon>
        <taxon>Agaricomycetes</taxon>
        <taxon>Sebacinales</taxon>
        <taxon>Serendipitaceae</taxon>
        <taxon>Serendipita</taxon>
    </lineage>
</organism>